<dbReference type="Proteomes" id="UP000270205">
    <property type="component" value="Unassembled WGS sequence"/>
</dbReference>
<gene>
    <name evidence="1" type="ORF">NCTC11661_00912</name>
    <name evidence="2" type="ORF">NCTC12929_00785</name>
</gene>
<evidence type="ECO:0000313" key="2">
    <source>
        <dbReference type="EMBL" id="VDH03402.1"/>
    </source>
</evidence>
<name>A0A376C032_9FLAO</name>
<protein>
    <submittedName>
        <fullName evidence="1">Uncharacterized protein</fullName>
    </submittedName>
</protein>
<sequence length="143" mass="17374">MKKELIVFICTIILIFTHSCVMPKSPQRIFYKLNDYEIYKKNDFYGNVYKVDRKYLNLWIFSTYWHSIYLSSSFTLSNDVQVVIDNRKYILKELSKEEINLLPYIVFYNDSVKVYNIQLKEKEIKSVNKISVYLDKEYIFEKQ</sequence>
<reference evidence="1 3" key="1">
    <citation type="submission" date="2018-06" db="EMBL/GenBank/DDBJ databases">
        <authorList>
            <consortium name="Pathogen Informatics"/>
            <person name="Doyle S."/>
        </authorList>
    </citation>
    <scope>NUCLEOTIDE SEQUENCE [LARGE SCALE GENOMIC DNA]</scope>
    <source>
        <strain evidence="1 3">NCTC11661</strain>
    </source>
</reference>
<dbReference type="RefSeq" id="WP_002686353.1">
    <property type="nucleotide sequence ID" value="NZ_UFTJ01000001.1"/>
</dbReference>
<evidence type="ECO:0000313" key="4">
    <source>
        <dbReference type="Proteomes" id="UP000270205"/>
    </source>
</evidence>
<evidence type="ECO:0000313" key="3">
    <source>
        <dbReference type="Proteomes" id="UP000255515"/>
    </source>
</evidence>
<dbReference type="Proteomes" id="UP000255515">
    <property type="component" value="Unassembled WGS sequence"/>
</dbReference>
<accession>A0A376C032</accession>
<organism evidence="1 3">
    <name type="scientific">Bergeyella zoohelcum</name>
    <dbReference type="NCBI Taxonomy" id="1015"/>
    <lineage>
        <taxon>Bacteria</taxon>
        <taxon>Pseudomonadati</taxon>
        <taxon>Bacteroidota</taxon>
        <taxon>Flavobacteriia</taxon>
        <taxon>Flavobacteriales</taxon>
        <taxon>Weeksellaceae</taxon>
        <taxon>Bergeyella</taxon>
    </lineage>
</organism>
<dbReference type="AlphaFoldDB" id="A0A376C032"/>
<dbReference type="EMBL" id="UYIV01000001">
    <property type="protein sequence ID" value="VDH03402.1"/>
    <property type="molecule type" value="Genomic_DNA"/>
</dbReference>
<reference evidence="2 4" key="2">
    <citation type="submission" date="2018-11" db="EMBL/GenBank/DDBJ databases">
        <authorList>
            <consortium name="Pathogen Informatics"/>
        </authorList>
    </citation>
    <scope>NUCLEOTIDE SEQUENCE [LARGE SCALE GENOMIC DNA]</scope>
    <source>
        <strain evidence="2 4">NCTC12929</strain>
    </source>
</reference>
<evidence type="ECO:0000313" key="1">
    <source>
        <dbReference type="EMBL" id="SSZ47246.1"/>
    </source>
</evidence>
<proteinExistence type="predicted"/>
<dbReference type="EMBL" id="UFTJ01000001">
    <property type="protein sequence ID" value="SSZ47246.1"/>
    <property type="molecule type" value="Genomic_DNA"/>
</dbReference>